<keyword evidence="3" id="KW-1185">Reference proteome</keyword>
<accession>A0A975BHZ6</accession>
<evidence type="ECO:0000313" key="2">
    <source>
        <dbReference type="EMBL" id="QTA85801.1"/>
    </source>
</evidence>
<evidence type="ECO:0000259" key="1">
    <source>
        <dbReference type="Pfam" id="PF04965"/>
    </source>
</evidence>
<feature type="domain" description="IraD/Gp25-like" evidence="1">
    <location>
        <begin position="39"/>
        <end position="134"/>
    </location>
</feature>
<dbReference type="KEGG" id="dmm:dnm_018160"/>
<gene>
    <name evidence="2" type="ORF">dnm_018160</name>
</gene>
<dbReference type="Gene3D" id="3.10.450.40">
    <property type="match status" value="1"/>
</dbReference>
<dbReference type="InterPro" id="IPR053176">
    <property type="entry name" value="T6SS_TssE1-like"/>
</dbReference>
<sequence length="164" mass="18595">MTGPKTAFKSRASLIDRLVDEHPESEREAIPLRTLNKNQLKASIRRDLEWLLNTRTPIPGSLFDRKALTVTDYGVPDFSSYTTTSAVDQQRLAKRLTRAISAFEPRLQNVRVGVEPVIVNEKTLQIVIEVVVKAVVVVDTMRESVSFSTILQKNSEARRVYEQK</sequence>
<name>A0A975BHZ6_9BACT</name>
<dbReference type="AlphaFoldDB" id="A0A975BHZ6"/>
<dbReference type="NCBIfam" id="TIGR03357">
    <property type="entry name" value="VI_zyme"/>
    <property type="match status" value="1"/>
</dbReference>
<proteinExistence type="predicted"/>
<dbReference type="PANTHER" id="PTHR38595:SF1">
    <property type="entry name" value="TYPE VI SECRETION SYSTEM COMPONENT TSSE1"/>
    <property type="match status" value="1"/>
</dbReference>
<dbReference type="EMBL" id="CP061800">
    <property type="protein sequence ID" value="QTA85801.1"/>
    <property type="molecule type" value="Genomic_DNA"/>
</dbReference>
<dbReference type="PANTHER" id="PTHR38595">
    <property type="entry name" value="CYTOPLASMIC PROTEIN-RELATED"/>
    <property type="match status" value="1"/>
</dbReference>
<reference evidence="2" key="1">
    <citation type="journal article" date="2021" name="Microb. Physiol.">
        <title>Proteogenomic Insights into the Physiology of Marine, Sulfate-Reducing, Filamentous Desulfonema limicola and Desulfonema magnum.</title>
        <authorList>
            <person name="Schnaars V."/>
            <person name="Wohlbrand L."/>
            <person name="Scheve S."/>
            <person name="Hinrichs C."/>
            <person name="Reinhardt R."/>
            <person name="Rabus R."/>
        </authorList>
    </citation>
    <scope>NUCLEOTIDE SEQUENCE</scope>
    <source>
        <strain evidence="2">4be13</strain>
    </source>
</reference>
<dbReference type="SUPFAM" id="SSF160719">
    <property type="entry name" value="gpW/gp25-like"/>
    <property type="match status" value="1"/>
</dbReference>
<dbReference type="RefSeq" id="WP_207681702.1">
    <property type="nucleotide sequence ID" value="NZ_CP061800.1"/>
</dbReference>
<dbReference type="Pfam" id="PF04965">
    <property type="entry name" value="GPW_gp25"/>
    <property type="match status" value="1"/>
</dbReference>
<protein>
    <submittedName>
        <fullName evidence="2">Type VI secretion protein domain-containing protein, lysozyme-like</fullName>
    </submittedName>
</protein>
<dbReference type="Proteomes" id="UP000663722">
    <property type="component" value="Chromosome"/>
</dbReference>
<evidence type="ECO:0000313" key="3">
    <source>
        <dbReference type="Proteomes" id="UP000663722"/>
    </source>
</evidence>
<dbReference type="InterPro" id="IPR017737">
    <property type="entry name" value="TssE1-like"/>
</dbReference>
<dbReference type="InterPro" id="IPR007048">
    <property type="entry name" value="IraD/Gp25-like"/>
</dbReference>
<organism evidence="2 3">
    <name type="scientific">Desulfonema magnum</name>
    <dbReference type="NCBI Taxonomy" id="45655"/>
    <lineage>
        <taxon>Bacteria</taxon>
        <taxon>Pseudomonadati</taxon>
        <taxon>Thermodesulfobacteriota</taxon>
        <taxon>Desulfobacteria</taxon>
        <taxon>Desulfobacterales</taxon>
        <taxon>Desulfococcaceae</taxon>
        <taxon>Desulfonema</taxon>
    </lineage>
</organism>